<reference evidence="1 2" key="1">
    <citation type="submission" date="2019-03" db="EMBL/GenBank/DDBJ databases">
        <title>Rhodosporidium diobovatum UCD-FST 08-225 genome sequencing, assembly, and annotation.</title>
        <authorList>
            <person name="Fakankun I.U."/>
            <person name="Fristensky B."/>
            <person name="Levin D.B."/>
        </authorList>
    </citation>
    <scope>NUCLEOTIDE SEQUENCE [LARGE SCALE GENOMIC DNA]</scope>
    <source>
        <strain evidence="1 2">UCD-FST 08-225</strain>
    </source>
</reference>
<gene>
    <name evidence="1" type="ORF">DMC30DRAFT_101172</name>
</gene>
<evidence type="ECO:0000313" key="1">
    <source>
        <dbReference type="EMBL" id="TNY22843.1"/>
    </source>
</evidence>
<sequence>MNLRDYIDRVREVRKWLEALPEVEHGAREALRLLLVSLEDRLHEYLPSERHIIFDQLLAVYCQACARGGLHVHASSTYATFEHMINIAHTPDEELALAALDPRASGAQQPPEACVKISELVSRVGKAYKQSGTVRAWRTAFKAGVRAHKVQRMSAVAQEGLASILQRAVVALEARSERGTALSPPKTLLPTAEVCLERVEAANQTSADRHAIYCHLITSLAYLYNTKGGQDAINVSTAAYEAQRPVAWQHFQALGGFELAFISYVRAELYRACLLYDHGLCTGQPDCLEASRPLLQRLLQPLLDVNKAALLHHVPQLPPLGRASVHQMQSLSRPQISDHYARRYYRSTARAWAARQAAAEV</sequence>
<protein>
    <submittedName>
        <fullName evidence="1">Uncharacterized protein</fullName>
    </submittedName>
</protein>
<dbReference type="Proteomes" id="UP000311382">
    <property type="component" value="Unassembled WGS sequence"/>
</dbReference>
<keyword evidence="2" id="KW-1185">Reference proteome</keyword>
<name>A0A5C5G185_9BASI</name>
<organism evidence="1 2">
    <name type="scientific">Rhodotorula diobovata</name>
    <dbReference type="NCBI Taxonomy" id="5288"/>
    <lineage>
        <taxon>Eukaryota</taxon>
        <taxon>Fungi</taxon>
        <taxon>Dikarya</taxon>
        <taxon>Basidiomycota</taxon>
        <taxon>Pucciniomycotina</taxon>
        <taxon>Microbotryomycetes</taxon>
        <taxon>Sporidiobolales</taxon>
        <taxon>Sporidiobolaceae</taxon>
        <taxon>Rhodotorula</taxon>
    </lineage>
</organism>
<dbReference type="AlphaFoldDB" id="A0A5C5G185"/>
<proteinExistence type="predicted"/>
<accession>A0A5C5G185</accession>
<evidence type="ECO:0000313" key="2">
    <source>
        <dbReference type="Proteomes" id="UP000311382"/>
    </source>
</evidence>
<dbReference type="EMBL" id="SOZI01000019">
    <property type="protein sequence ID" value="TNY22843.1"/>
    <property type="molecule type" value="Genomic_DNA"/>
</dbReference>
<comment type="caution">
    <text evidence="1">The sequence shown here is derived from an EMBL/GenBank/DDBJ whole genome shotgun (WGS) entry which is preliminary data.</text>
</comment>